<dbReference type="GO" id="GO:0003824">
    <property type="term" value="F:catalytic activity"/>
    <property type="evidence" value="ECO:0007669"/>
    <property type="project" value="InterPro"/>
</dbReference>
<dbReference type="Pfam" id="PF01425">
    <property type="entry name" value="Amidase"/>
    <property type="match status" value="1"/>
</dbReference>
<feature type="region of interest" description="Disordered" evidence="1">
    <location>
        <begin position="60"/>
        <end position="95"/>
    </location>
</feature>
<dbReference type="SUPFAM" id="SSF75304">
    <property type="entry name" value="Amidase signature (AS) enzymes"/>
    <property type="match status" value="1"/>
</dbReference>
<dbReference type="InterPro" id="IPR036928">
    <property type="entry name" value="AS_sf"/>
</dbReference>
<keyword evidence="4" id="KW-1185">Reference proteome</keyword>
<name>D8LG70_ECTSI</name>
<dbReference type="PANTHER" id="PTHR11895:SF7">
    <property type="entry name" value="GLUTAMYL-TRNA(GLN) AMIDOTRANSFERASE SUBUNIT A, MITOCHONDRIAL"/>
    <property type="match status" value="1"/>
</dbReference>
<feature type="compositionally biased region" description="Gly residues" evidence="1">
    <location>
        <begin position="78"/>
        <end position="90"/>
    </location>
</feature>
<accession>D8LG70</accession>
<evidence type="ECO:0000313" key="3">
    <source>
        <dbReference type="EMBL" id="CBN78969.1"/>
    </source>
</evidence>
<dbReference type="EMBL" id="FN648129">
    <property type="protein sequence ID" value="CBN78969.1"/>
    <property type="molecule type" value="Genomic_DNA"/>
</dbReference>
<dbReference type="EMBL" id="FN649737">
    <property type="protein sequence ID" value="CBN78969.1"/>
    <property type="molecule type" value="Genomic_DNA"/>
</dbReference>
<dbReference type="OrthoDB" id="421993at2759"/>
<evidence type="ECO:0000259" key="2">
    <source>
        <dbReference type="Pfam" id="PF01425"/>
    </source>
</evidence>
<feature type="domain" description="Amidase" evidence="2">
    <location>
        <begin position="3"/>
        <end position="121"/>
    </location>
</feature>
<gene>
    <name evidence="3" type="ORF">Esi_0158_0007</name>
</gene>
<evidence type="ECO:0000256" key="1">
    <source>
        <dbReference type="SAM" id="MobiDB-lite"/>
    </source>
</evidence>
<dbReference type="InterPro" id="IPR023631">
    <property type="entry name" value="Amidase_dom"/>
</dbReference>
<organism evidence="3 4">
    <name type="scientific">Ectocarpus siliculosus</name>
    <name type="common">Brown alga</name>
    <name type="synonym">Conferva siliculosa</name>
    <dbReference type="NCBI Taxonomy" id="2880"/>
    <lineage>
        <taxon>Eukaryota</taxon>
        <taxon>Sar</taxon>
        <taxon>Stramenopiles</taxon>
        <taxon>Ochrophyta</taxon>
        <taxon>PX clade</taxon>
        <taxon>Phaeophyceae</taxon>
        <taxon>Ectocarpales</taxon>
        <taxon>Ectocarpaceae</taxon>
        <taxon>Ectocarpus</taxon>
    </lineage>
</organism>
<protein>
    <recommendedName>
        <fullName evidence="2">Amidase domain-containing protein</fullName>
    </recommendedName>
</protein>
<feature type="compositionally biased region" description="Low complexity" evidence="1">
    <location>
        <begin position="60"/>
        <end position="72"/>
    </location>
</feature>
<dbReference type="Proteomes" id="UP000002630">
    <property type="component" value="Linkage Group LG12"/>
</dbReference>
<dbReference type="InterPro" id="IPR000120">
    <property type="entry name" value="Amidase"/>
</dbReference>
<evidence type="ECO:0000313" key="4">
    <source>
        <dbReference type="Proteomes" id="UP000002630"/>
    </source>
</evidence>
<dbReference type="Gene3D" id="3.90.1300.10">
    <property type="entry name" value="Amidase signature (AS) domain"/>
    <property type="match status" value="1"/>
</dbReference>
<dbReference type="AlphaFoldDB" id="D8LG70"/>
<dbReference type="STRING" id="2880.D8LG70"/>
<dbReference type="InParanoid" id="D8LG70"/>
<reference evidence="3 4" key="1">
    <citation type="journal article" date="2010" name="Nature">
        <title>The Ectocarpus genome and the independent evolution of multicellularity in brown algae.</title>
        <authorList>
            <person name="Cock J.M."/>
            <person name="Sterck L."/>
            <person name="Rouze P."/>
            <person name="Scornet D."/>
            <person name="Allen A.E."/>
            <person name="Amoutzias G."/>
            <person name="Anthouard V."/>
            <person name="Artiguenave F."/>
            <person name="Aury J.M."/>
            <person name="Badger J.H."/>
            <person name="Beszteri B."/>
            <person name="Billiau K."/>
            <person name="Bonnet E."/>
            <person name="Bothwell J.H."/>
            <person name="Bowler C."/>
            <person name="Boyen C."/>
            <person name="Brownlee C."/>
            <person name="Carrano C.J."/>
            <person name="Charrier B."/>
            <person name="Cho G.Y."/>
            <person name="Coelho S.M."/>
            <person name="Collen J."/>
            <person name="Corre E."/>
            <person name="Da Silva C."/>
            <person name="Delage L."/>
            <person name="Delaroque N."/>
            <person name="Dittami S.M."/>
            <person name="Doulbeau S."/>
            <person name="Elias M."/>
            <person name="Farnham G."/>
            <person name="Gachon C.M."/>
            <person name="Gschloessl B."/>
            <person name="Heesch S."/>
            <person name="Jabbari K."/>
            <person name="Jubin C."/>
            <person name="Kawai H."/>
            <person name="Kimura K."/>
            <person name="Kloareg B."/>
            <person name="Kupper F.C."/>
            <person name="Lang D."/>
            <person name="Le Bail A."/>
            <person name="Leblanc C."/>
            <person name="Lerouge P."/>
            <person name="Lohr M."/>
            <person name="Lopez P.J."/>
            <person name="Martens C."/>
            <person name="Maumus F."/>
            <person name="Michel G."/>
            <person name="Miranda-Saavedra D."/>
            <person name="Morales J."/>
            <person name="Moreau H."/>
            <person name="Motomura T."/>
            <person name="Nagasato C."/>
            <person name="Napoli C.A."/>
            <person name="Nelson D.R."/>
            <person name="Nyvall-Collen P."/>
            <person name="Peters A.F."/>
            <person name="Pommier C."/>
            <person name="Potin P."/>
            <person name="Poulain J."/>
            <person name="Quesneville H."/>
            <person name="Read B."/>
            <person name="Rensing S.A."/>
            <person name="Ritter A."/>
            <person name="Rousvoal S."/>
            <person name="Samanta M."/>
            <person name="Samson G."/>
            <person name="Schroeder D.C."/>
            <person name="Segurens B."/>
            <person name="Strittmatter M."/>
            <person name="Tonon T."/>
            <person name="Tregear J.W."/>
            <person name="Valentin K."/>
            <person name="von Dassow P."/>
            <person name="Yamagishi T."/>
            <person name="Van de Peer Y."/>
            <person name="Wincker P."/>
        </authorList>
    </citation>
    <scope>NUCLEOTIDE SEQUENCE [LARGE SCALE GENOMIC DNA]</scope>
    <source>
        <strain evidence="4">Ec32 / CCAP1310/4</strain>
    </source>
</reference>
<proteinExistence type="predicted"/>
<dbReference type="PANTHER" id="PTHR11895">
    <property type="entry name" value="TRANSAMIDASE"/>
    <property type="match status" value="1"/>
</dbReference>
<sequence>MRAALAVADVLLAPTTPFPPFPSCGPPADPASLLLNDVLTVPISLTGVPAVSIPVATTPTARRTTPAVTNRTSSCGSDRGGAGGPGGAEAGVGAAAPGAGHCRLPLGMQIIGRPLGEAAMLRVAHELESRLDFASQVPERVREPRAEQCVR</sequence>